<evidence type="ECO:0000313" key="8">
    <source>
        <dbReference type="EMBL" id="MFC4676451.1"/>
    </source>
</evidence>
<dbReference type="EMBL" id="JBHSGN010000137">
    <property type="protein sequence ID" value="MFC4676451.1"/>
    <property type="molecule type" value="Genomic_DNA"/>
</dbReference>
<dbReference type="InterPro" id="IPR012944">
    <property type="entry name" value="SusD_RagB_dom"/>
</dbReference>
<evidence type="ECO:0000259" key="7">
    <source>
        <dbReference type="Pfam" id="PF14322"/>
    </source>
</evidence>
<evidence type="ECO:0000256" key="2">
    <source>
        <dbReference type="ARBA" id="ARBA00006275"/>
    </source>
</evidence>
<dbReference type="PROSITE" id="PS51257">
    <property type="entry name" value="PROKAR_LIPOPROTEIN"/>
    <property type="match status" value="1"/>
</dbReference>
<dbReference type="RefSeq" id="WP_380000704.1">
    <property type="nucleotide sequence ID" value="NZ_JBHSGN010000137.1"/>
</dbReference>
<keyword evidence="3" id="KW-0732">Signal</keyword>
<feature type="domain" description="SusD-like N-terminal" evidence="7">
    <location>
        <begin position="27"/>
        <end position="227"/>
    </location>
</feature>
<dbReference type="Pfam" id="PF14322">
    <property type="entry name" value="SusD-like_3"/>
    <property type="match status" value="1"/>
</dbReference>
<gene>
    <name evidence="8" type="ORF">ACFO6W_22470</name>
</gene>
<dbReference type="Proteomes" id="UP001596023">
    <property type="component" value="Unassembled WGS sequence"/>
</dbReference>
<dbReference type="InterPro" id="IPR011990">
    <property type="entry name" value="TPR-like_helical_dom_sf"/>
</dbReference>
<keyword evidence="4" id="KW-0472">Membrane</keyword>
<evidence type="ECO:0000259" key="6">
    <source>
        <dbReference type="Pfam" id="PF07980"/>
    </source>
</evidence>
<keyword evidence="9" id="KW-1185">Reference proteome</keyword>
<evidence type="ECO:0000256" key="1">
    <source>
        <dbReference type="ARBA" id="ARBA00004442"/>
    </source>
</evidence>
<evidence type="ECO:0000256" key="4">
    <source>
        <dbReference type="ARBA" id="ARBA00023136"/>
    </source>
</evidence>
<evidence type="ECO:0000256" key="5">
    <source>
        <dbReference type="ARBA" id="ARBA00023237"/>
    </source>
</evidence>
<dbReference type="InterPro" id="IPR033985">
    <property type="entry name" value="SusD-like_N"/>
</dbReference>
<evidence type="ECO:0000313" key="9">
    <source>
        <dbReference type="Proteomes" id="UP001596023"/>
    </source>
</evidence>
<name>A0ABV9L2F1_9BACT</name>
<dbReference type="SUPFAM" id="SSF48452">
    <property type="entry name" value="TPR-like"/>
    <property type="match status" value="1"/>
</dbReference>
<proteinExistence type="inferred from homology"/>
<comment type="similarity">
    <text evidence="2">Belongs to the SusD family.</text>
</comment>
<sequence length="559" mass="64315">MKLKTIILFSVFSIFVACDGGLERIEISSDSEKSVFSDKVKTRNALNNLYGSMRHIAGYHSFTENNNQQLLDAVTDNGRNMLWNFPIPTFTQSTLKPGQDVFASGNLPWRDYYKAIRMANAFLANIDSSPVTDEEKADMKIEALFLRALYYCELFKGYGPLVIVGDEISDGQTLEGFERSSVDQTINYIVNEFDQLIPRMKWEWENDGDYGRATKGMAMAYKARMLLYYASPLYTQGVSESDIKSRWKAASDAANALIVENKYDLHPNYVEFFNTRKTEENILPYLRVIGTQAYTMSLSSEFAGGNVCGMRPTFNMIDAYAMKDGKQPVLGYENGEPVFNQQVTNYDDEQFWLNRDPRMEMQIFRHGDQILVNGSRQTINMRIYDEPSPSGQNGFLVKKYINPNHDFRQSGGIHQNVQMMRFAEVLLIFAEAENQANGPSAAVIRAVNRVRNRVKADLLDEADDPYGRAWTKTSLNNQIMLERRMEFFAEEHRFWDARRWKLGHEILGATVYGGFVNENGKYSRYFIENRKFMDKMYLLPLPNIEVNKSEGKIWQNPGW</sequence>
<feature type="domain" description="RagB/SusD" evidence="6">
    <location>
        <begin position="299"/>
        <end position="559"/>
    </location>
</feature>
<accession>A0ABV9L2F1</accession>
<protein>
    <submittedName>
        <fullName evidence="8">RagB/SusD family nutrient uptake outer membrane protein</fullName>
    </submittedName>
</protein>
<reference evidence="9" key="1">
    <citation type="journal article" date="2019" name="Int. J. Syst. Evol. Microbiol.">
        <title>The Global Catalogue of Microorganisms (GCM) 10K type strain sequencing project: providing services to taxonomists for standard genome sequencing and annotation.</title>
        <authorList>
            <consortium name="The Broad Institute Genomics Platform"/>
            <consortium name="The Broad Institute Genome Sequencing Center for Infectious Disease"/>
            <person name="Wu L."/>
            <person name="Ma J."/>
        </authorList>
    </citation>
    <scope>NUCLEOTIDE SEQUENCE [LARGE SCALE GENOMIC DNA]</scope>
    <source>
        <strain evidence="9">CCUG 66188</strain>
    </source>
</reference>
<organism evidence="8 9">
    <name type="scientific">Dysgonomonas termitidis</name>
    <dbReference type="NCBI Taxonomy" id="1516126"/>
    <lineage>
        <taxon>Bacteria</taxon>
        <taxon>Pseudomonadati</taxon>
        <taxon>Bacteroidota</taxon>
        <taxon>Bacteroidia</taxon>
        <taxon>Bacteroidales</taxon>
        <taxon>Dysgonomonadaceae</taxon>
        <taxon>Dysgonomonas</taxon>
    </lineage>
</organism>
<dbReference type="Pfam" id="PF07980">
    <property type="entry name" value="SusD_RagB"/>
    <property type="match status" value="1"/>
</dbReference>
<dbReference type="Gene3D" id="1.25.40.390">
    <property type="match status" value="1"/>
</dbReference>
<comment type="subcellular location">
    <subcellularLocation>
        <location evidence="1">Cell outer membrane</location>
    </subcellularLocation>
</comment>
<evidence type="ECO:0000256" key="3">
    <source>
        <dbReference type="ARBA" id="ARBA00022729"/>
    </source>
</evidence>
<comment type="caution">
    <text evidence="8">The sequence shown here is derived from an EMBL/GenBank/DDBJ whole genome shotgun (WGS) entry which is preliminary data.</text>
</comment>
<keyword evidence="5" id="KW-0998">Cell outer membrane</keyword>